<proteinExistence type="inferred from homology"/>
<evidence type="ECO:0000256" key="2">
    <source>
        <dbReference type="ARBA" id="ARBA00001913"/>
    </source>
</evidence>
<keyword evidence="12 18" id="KW-0326">Glycosidase</keyword>
<evidence type="ECO:0000256" key="14">
    <source>
        <dbReference type="PIRSR" id="PIRSR001024-2"/>
    </source>
</evidence>
<feature type="binding site" evidence="15">
    <location>
        <position position="248"/>
    </location>
    <ligand>
        <name>Ca(2+)</name>
        <dbReference type="ChEBI" id="CHEBI:29108"/>
        <label>2</label>
    </ligand>
</feature>
<dbReference type="Pfam" id="PF09260">
    <property type="entry name" value="A_amylase_dom_C"/>
    <property type="match status" value="1"/>
</dbReference>
<dbReference type="InterPro" id="IPR013777">
    <property type="entry name" value="A-amylase-like"/>
</dbReference>
<feature type="binding site" evidence="16">
    <location>
        <position position="316"/>
    </location>
    <ligand>
        <name>substrate</name>
    </ligand>
</feature>
<evidence type="ECO:0000256" key="18">
    <source>
        <dbReference type="RuleBase" id="RU361134"/>
    </source>
</evidence>
<evidence type="ECO:0000256" key="1">
    <source>
        <dbReference type="ARBA" id="ARBA00000548"/>
    </source>
</evidence>
<evidence type="ECO:0000256" key="12">
    <source>
        <dbReference type="ARBA" id="ARBA00023295"/>
    </source>
</evidence>
<dbReference type="CDD" id="cd11319">
    <property type="entry name" value="AmyAc_euk_AmyA"/>
    <property type="match status" value="1"/>
</dbReference>
<dbReference type="InterPro" id="IPR013780">
    <property type="entry name" value="Glyco_hydro_b"/>
</dbReference>
<comment type="catalytic activity">
    <reaction evidence="1 18">
        <text>Endohydrolysis of (1-&gt;4)-alpha-D-glucosidic linkages in polysaccharides containing three or more (1-&gt;4)-alpha-linked D-glucose units.</text>
        <dbReference type="EC" id="3.2.1.1"/>
    </reaction>
</comment>
<dbReference type="OrthoDB" id="204980at2759"/>
<keyword evidence="9" id="KW-1015">Disulfide bond</keyword>
<evidence type="ECO:0000256" key="5">
    <source>
        <dbReference type="ARBA" id="ARBA00022723"/>
    </source>
</evidence>
<gene>
    <name evidence="20" type="ORF">SBOR_3525</name>
</gene>
<comment type="cofactor">
    <cofactor evidence="2">
        <name>Ca(2+)</name>
        <dbReference type="ChEBI" id="CHEBI:29108"/>
    </cofactor>
</comment>
<reference evidence="20 21" key="1">
    <citation type="journal article" date="2014" name="Genome Announc.">
        <title>Draft genome sequence of Sclerotinia borealis, a psychrophilic plant pathogenic fungus.</title>
        <authorList>
            <person name="Mardanov A.V."/>
            <person name="Beletsky A.V."/>
            <person name="Kadnikov V.V."/>
            <person name="Ignatov A.N."/>
            <person name="Ravin N.V."/>
        </authorList>
    </citation>
    <scope>NUCLEOTIDE SEQUENCE [LARGE SCALE GENOMIC DNA]</scope>
    <source>
        <strain evidence="21">F-4157</strain>
    </source>
</reference>
<dbReference type="GO" id="GO:0004556">
    <property type="term" value="F:alpha-amylase activity"/>
    <property type="evidence" value="ECO:0007669"/>
    <property type="project" value="UniProtKB-UniRule"/>
</dbReference>
<evidence type="ECO:0000256" key="16">
    <source>
        <dbReference type="PIRSR" id="PIRSR001024-5"/>
    </source>
</evidence>
<dbReference type="SUPFAM" id="SSF51011">
    <property type="entry name" value="Glycosyl hydrolase domain"/>
    <property type="match status" value="1"/>
</dbReference>
<dbReference type="InterPro" id="IPR017853">
    <property type="entry name" value="GH"/>
</dbReference>
<evidence type="ECO:0000256" key="3">
    <source>
        <dbReference type="ARBA" id="ARBA00008061"/>
    </source>
</evidence>
<feature type="binding site" evidence="15">
    <location>
        <position position="193"/>
    </location>
    <ligand>
        <name>Ca(2+)</name>
        <dbReference type="ChEBI" id="CHEBI:29108"/>
        <label>1</label>
    </ligand>
</feature>
<dbReference type="PRINTS" id="PR00110">
    <property type="entry name" value="ALPHAAMYLASE"/>
</dbReference>
<feature type="binding site" evidence="16">
    <location>
        <position position="222"/>
    </location>
    <ligand>
        <name>substrate</name>
    </ligand>
</feature>
<dbReference type="InterPro" id="IPR006046">
    <property type="entry name" value="Alpha_amylase"/>
</dbReference>
<feature type="binding site" evidence="15">
    <location>
        <position position="180"/>
    </location>
    <ligand>
        <name>Ca(2+)</name>
        <dbReference type="ChEBI" id="CHEBI:29108"/>
        <label>1</label>
    </ligand>
</feature>
<dbReference type="GO" id="GO:0005509">
    <property type="term" value="F:calcium ion binding"/>
    <property type="evidence" value="ECO:0007669"/>
    <property type="project" value="InterPro"/>
</dbReference>
<keyword evidence="5 15" id="KW-0479">Metal-binding</keyword>
<evidence type="ECO:0000256" key="4">
    <source>
        <dbReference type="ARBA" id="ARBA00012595"/>
    </source>
</evidence>
<evidence type="ECO:0000256" key="9">
    <source>
        <dbReference type="ARBA" id="ARBA00023157"/>
    </source>
</evidence>
<keyword evidence="11 18" id="KW-0119">Carbohydrate metabolism</keyword>
<dbReference type="EMBL" id="AYSA01000155">
    <property type="protein sequence ID" value="ESZ96048.1"/>
    <property type="molecule type" value="Genomic_DNA"/>
</dbReference>
<keyword evidence="6" id="KW-0732">Signal</keyword>
<feature type="binding site" evidence="15">
    <location>
        <position position="224"/>
    </location>
    <ligand>
        <name>Ca(2+)</name>
        <dbReference type="ChEBI" id="CHEBI:29108"/>
        <label>2</label>
    </ligand>
</feature>
<organism evidence="20 21">
    <name type="scientific">Sclerotinia borealis (strain F-4128)</name>
    <dbReference type="NCBI Taxonomy" id="1432307"/>
    <lineage>
        <taxon>Eukaryota</taxon>
        <taxon>Fungi</taxon>
        <taxon>Dikarya</taxon>
        <taxon>Ascomycota</taxon>
        <taxon>Pezizomycotina</taxon>
        <taxon>Leotiomycetes</taxon>
        <taxon>Helotiales</taxon>
        <taxon>Sclerotiniaceae</taxon>
        <taxon>Sclerotinia</taxon>
    </lineage>
</organism>
<sequence>MSNAEAWKRRSIYQVLTDRFAIEDENRQIGGSDHGIRDYCGGTWRGIISKLDYIQGMGFDAIWISPVCFFSITNVLTSVTNYSLQISKNIEEVTEYGVAYHGYWTEDIYSVNPHFGTADDLLALSDALHARGMFLMIDVVVNHMGSPPTVDYSRYVPFNDSSYYHPKSMITNYDNQQDCEEGWLGDGHVSLPDLNTEDPNVVITLQSWITKIVQKFKIDGLRIDTAKHVRKNFWPDFVRSAGVWSLGEVLSGDPDYLSAYQPYIGGLLDYGTYYPLKRAFNRDGGSMYDLINLLTPEYRSKFCDMQQMSTFMENHDMPRFTHDTNADLAVVKNAMAWTLLTDGVPIIYYGQEQSYSGDGDPGSRELMWTSKYNITPLYQYIARLNQIRKLSWDSGFGTHLTTRLYVDDHIAATQKGPLLMVLTNQGSQAKPKKISVPTMFKKGTILVDILTGESFTVKRSIKVTIAAGEPRIFLPLRLAKEICENITPPTQSLISRFFTNLFSFGSASQSQAAAEITSWPHGDPVSHGDIILKEKDPVTDQTEAKILVPSVEQSSSPWSIFYTRTSG</sequence>
<feature type="binding site" evidence="16">
    <location>
        <position position="104"/>
    </location>
    <ligand>
        <name>substrate</name>
    </ligand>
</feature>
<evidence type="ECO:0000256" key="8">
    <source>
        <dbReference type="ARBA" id="ARBA00022837"/>
    </source>
</evidence>
<evidence type="ECO:0000256" key="13">
    <source>
        <dbReference type="PIRSR" id="PIRSR001024-1"/>
    </source>
</evidence>
<dbReference type="InterPro" id="IPR006047">
    <property type="entry name" value="GH13_cat_dom"/>
</dbReference>
<feature type="site" description="Transition state stabilizer" evidence="14">
    <location>
        <position position="316"/>
    </location>
</feature>
<dbReference type="STRING" id="1432307.W9CJ63"/>
<evidence type="ECO:0000256" key="6">
    <source>
        <dbReference type="ARBA" id="ARBA00022729"/>
    </source>
</evidence>
<dbReference type="PANTHER" id="PTHR10357:SF215">
    <property type="entry name" value="ALPHA-AMYLASE 1"/>
    <property type="match status" value="1"/>
</dbReference>
<dbReference type="Proteomes" id="UP000019487">
    <property type="component" value="Unassembled WGS sequence"/>
</dbReference>
<evidence type="ECO:0000313" key="20">
    <source>
        <dbReference type="EMBL" id="ESZ96048.1"/>
    </source>
</evidence>
<dbReference type="EC" id="3.2.1.1" evidence="4 18"/>
<dbReference type="InterPro" id="IPR015340">
    <property type="entry name" value="A_amylase_C_dom"/>
</dbReference>
<evidence type="ECO:0000256" key="7">
    <source>
        <dbReference type="ARBA" id="ARBA00022801"/>
    </source>
</evidence>
<feature type="binding site" evidence="16">
    <location>
        <position position="252"/>
    </location>
    <ligand>
        <name>substrate</name>
    </ligand>
</feature>
<dbReference type="PIRSF" id="PIRSF001024">
    <property type="entry name" value="Alph-amyl_fung"/>
    <property type="match status" value="1"/>
</dbReference>
<dbReference type="Pfam" id="PF00128">
    <property type="entry name" value="Alpha-amylase"/>
    <property type="match status" value="1"/>
</dbReference>
<feature type="active site" description="Nucleophile" evidence="13">
    <location>
        <position position="224"/>
    </location>
</feature>
<feature type="domain" description="Glycosyl hydrolase family 13 catalytic" evidence="19">
    <location>
        <begin position="14"/>
        <end position="388"/>
    </location>
</feature>
<evidence type="ECO:0000259" key="19">
    <source>
        <dbReference type="SMART" id="SM00642"/>
    </source>
</evidence>
<evidence type="ECO:0000256" key="11">
    <source>
        <dbReference type="ARBA" id="ARBA00023277"/>
    </source>
</evidence>
<protein>
    <recommendedName>
        <fullName evidence="4 18">Alpha-amylase</fullName>
        <ecNumber evidence="4 18">3.2.1.1</ecNumber>
    </recommendedName>
</protein>
<name>W9CJ63_SCLBF</name>
<dbReference type="Gene3D" id="3.20.20.80">
    <property type="entry name" value="Glycosidases"/>
    <property type="match status" value="1"/>
</dbReference>
<evidence type="ECO:0000256" key="17">
    <source>
        <dbReference type="RuleBase" id="RU003615"/>
    </source>
</evidence>
<dbReference type="PANTHER" id="PTHR10357">
    <property type="entry name" value="ALPHA-AMYLASE FAMILY MEMBER"/>
    <property type="match status" value="1"/>
</dbReference>
<dbReference type="Gene3D" id="2.60.40.1180">
    <property type="entry name" value="Golgi alpha-mannosidase II"/>
    <property type="match status" value="1"/>
</dbReference>
<comment type="caution">
    <text evidence="20">The sequence shown here is derived from an EMBL/GenBank/DDBJ whole genome shotgun (WGS) entry which is preliminary data.</text>
</comment>
<evidence type="ECO:0000313" key="21">
    <source>
        <dbReference type="Proteomes" id="UP000019487"/>
    </source>
</evidence>
<keyword evidence="7 18" id="KW-0378">Hydrolase</keyword>
<feature type="active site" description="Proton donor" evidence="13">
    <location>
        <position position="248"/>
    </location>
</feature>
<feature type="binding site" evidence="15">
    <location>
        <position position="142"/>
    </location>
    <ligand>
        <name>Ca(2+)</name>
        <dbReference type="ChEBI" id="CHEBI:29108"/>
        <label>1</label>
    </ligand>
</feature>
<dbReference type="HOGENOM" id="CLU_006462_7_2_1"/>
<dbReference type="FunFam" id="3.20.20.80:FF:000120">
    <property type="entry name" value="Alpha-amylase A"/>
    <property type="match status" value="1"/>
</dbReference>
<dbReference type="SUPFAM" id="SSF51445">
    <property type="entry name" value="(Trans)glycosidases"/>
    <property type="match status" value="1"/>
</dbReference>
<keyword evidence="8 15" id="KW-0106">Calcium</keyword>
<accession>W9CJ63</accession>
<evidence type="ECO:0000256" key="10">
    <source>
        <dbReference type="ARBA" id="ARBA00023180"/>
    </source>
</evidence>
<dbReference type="SMART" id="SM00642">
    <property type="entry name" value="Aamy"/>
    <property type="match status" value="1"/>
</dbReference>
<evidence type="ECO:0000256" key="15">
    <source>
        <dbReference type="PIRSR" id="PIRSR001024-3"/>
    </source>
</evidence>
<feature type="binding site" evidence="15">
    <location>
        <position position="228"/>
    </location>
    <ligand>
        <name>Ca(2+)</name>
        <dbReference type="ChEBI" id="CHEBI:29108"/>
        <label>1</label>
    </ligand>
</feature>
<feature type="binding site" evidence="16">
    <location>
        <position position="143"/>
    </location>
    <ligand>
        <name>substrate</name>
    </ligand>
</feature>
<keyword evidence="21" id="KW-1185">Reference proteome</keyword>
<comment type="similarity">
    <text evidence="3 17">Belongs to the glycosyl hydrolase 13 family.</text>
</comment>
<dbReference type="GO" id="GO:0016052">
    <property type="term" value="P:carbohydrate catabolic process"/>
    <property type="evidence" value="ECO:0007669"/>
    <property type="project" value="InterPro"/>
</dbReference>
<dbReference type="AlphaFoldDB" id="W9CJ63"/>
<feature type="binding site" evidence="16">
    <location>
        <position position="364"/>
    </location>
    <ligand>
        <name>substrate</name>
    </ligand>
</feature>
<keyword evidence="10" id="KW-0325">Glycoprotein</keyword>